<keyword evidence="2" id="KW-1185">Reference proteome</keyword>
<dbReference type="Proteomes" id="UP000002774">
    <property type="component" value="Chromosome"/>
</dbReference>
<gene>
    <name evidence="1" type="ORF">Mucpa_7132</name>
</gene>
<organism evidence="1 2">
    <name type="scientific">Mucilaginibacter paludis DSM 18603</name>
    <dbReference type="NCBI Taxonomy" id="714943"/>
    <lineage>
        <taxon>Bacteria</taxon>
        <taxon>Pseudomonadati</taxon>
        <taxon>Bacteroidota</taxon>
        <taxon>Sphingobacteriia</taxon>
        <taxon>Sphingobacteriales</taxon>
        <taxon>Sphingobacteriaceae</taxon>
        <taxon>Mucilaginibacter</taxon>
    </lineage>
</organism>
<sequence length="139" mass="16424">MENISTLSSSSVQYYVTSRKWLSDLEFFKIETAFLHRLLDEHFTPLSDQTYILKLRQVGKRLLNLEKDEKEAHQLIKDQLKRVELISENLIPEIKEALPVAQAELEITMTKLTAEYREVKKELFRLVECVMHKNKFLLS</sequence>
<dbReference type="EMBL" id="CM001403">
    <property type="protein sequence ID" value="EHQ31175.1"/>
    <property type="molecule type" value="Genomic_DNA"/>
</dbReference>
<dbReference type="HOGENOM" id="CLU_1842873_0_0_10"/>
<protein>
    <submittedName>
        <fullName evidence="1">Uncharacterized protein</fullName>
    </submittedName>
</protein>
<reference evidence="1" key="1">
    <citation type="submission" date="2011-09" db="EMBL/GenBank/DDBJ databases">
        <title>The permanent draft genome of Mucilaginibacter paludis DSM 18603.</title>
        <authorList>
            <consortium name="US DOE Joint Genome Institute (JGI-PGF)"/>
            <person name="Lucas S."/>
            <person name="Han J."/>
            <person name="Lapidus A."/>
            <person name="Bruce D."/>
            <person name="Goodwin L."/>
            <person name="Pitluck S."/>
            <person name="Peters L."/>
            <person name="Kyrpides N."/>
            <person name="Mavromatis K."/>
            <person name="Ivanova N."/>
            <person name="Mikhailova N."/>
            <person name="Held B."/>
            <person name="Detter J.C."/>
            <person name="Tapia R."/>
            <person name="Han C."/>
            <person name="Land M."/>
            <person name="Hauser L."/>
            <person name="Markowitz V."/>
            <person name="Cheng J.-F."/>
            <person name="Hugenholtz P."/>
            <person name="Woyke T."/>
            <person name="Wu D."/>
            <person name="Tindall B."/>
            <person name="Brambilla E."/>
            <person name="Klenk H.-P."/>
            <person name="Eisen J.A."/>
        </authorList>
    </citation>
    <scope>NUCLEOTIDE SEQUENCE [LARGE SCALE GENOMIC DNA]</scope>
    <source>
        <strain evidence="1">DSM 18603</strain>
    </source>
</reference>
<evidence type="ECO:0000313" key="1">
    <source>
        <dbReference type="EMBL" id="EHQ31175.1"/>
    </source>
</evidence>
<name>H1YBC1_9SPHI</name>
<dbReference type="RefSeq" id="WP_008513437.1">
    <property type="nucleotide sequence ID" value="NZ_CM001403.1"/>
</dbReference>
<evidence type="ECO:0000313" key="2">
    <source>
        <dbReference type="Proteomes" id="UP000002774"/>
    </source>
</evidence>
<dbReference type="AlphaFoldDB" id="H1YBC1"/>
<proteinExistence type="predicted"/>
<accession>H1YBC1</accession>
<dbReference type="OrthoDB" id="1441145at2"/>